<evidence type="ECO:0000313" key="3">
    <source>
        <dbReference type="Proteomes" id="UP000059680"/>
    </source>
</evidence>
<evidence type="ECO:0000313" key="2">
    <source>
        <dbReference type="EMBL" id="BAT00687.1"/>
    </source>
</evidence>
<organism evidence="2 3">
    <name type="scientific">Oryza sativa subsp. japonica</name>
    <name type="common">Rice</name>
    <dbReference type="NCBI Taxonomy" id="39947"/>
    <lineage>
        <taxon>Eukaryota</taxon>
        <taxon>Viridiplantae</taxon>
        <taxon>Streptophyta</taxon>
        <taxon>Embryophyta</taxon>
        <taxon>Tracheophyta</taxon>
        <taxon>Spermatophyta</taxon>
        <taxon>Magnoliopsida</taxon>
        <taxon>Liliopsida</taxon>
        <taxon>Poales</taxon>
        <taxon>Poaceae</taxon>
        <taxon>BOP clade</taxon>
        <taxon>Oryzoideae</taxon>
        <taxon>Oryzeae</taxon>
        <taxon>Oryzinae</taxon>
        <taxon>Oryza</taxon>
        <taxon>Oryza sativa</taxon>
    </lineage>
</organism>
<reference evidence="3" key="1">
    <citation type="journal article" date="2005" name="Nature">
        <title>The map-based sequence of the rice genome.</title>
        <authorList>
            <consortium name="International rice genome sequencing project (IRGSP)"/>
            <person name="Matsumoto T."/>
            <person name="Wu J."/>
            <person name="Kanamori H."/>
            <person name="Katayose Y."/>
            <person name="Fujisawa M."/>
            <person name="Namiki N."/>
            <person name="Mizuno H."/>
            <person name="Yamamoto K."/>
            <person name="Antonio B.A."/>
            <person name="Baba T."/>
            <person name="Sakata K."/>
            <person name="Nagamura Y."/>
            <person name="Aoki H."/>
            <person name="Arikawa K."/>
            <person name="Arita K."/>
            <person name="Bito T."/>
            <person name="Chiden Y."/>
            <person name="Fujitsuka N."/>
            <person name="Fukunaka R."/>
            <person name="Hamada M."/>
            <person name="Harada C."/>
            <person name="Hayashi A."/>
            <person name="Hijishita S."/>
            <person name="Honda M."/>
            <person name="Hosokawa S."/>
            <person name="Ichikawa Y."/>
            <person name="Idonuma A."/>
            <person name="Iijima M."/>
            <person name="Ikeda M."/>
            <person name="Ikeno M."/>
            <person name="Ito K."/>
            <person name="Ito S."/>
            <person name="Ito T."/>
            <person name="Ito Y."/>
            <person name="Ito Y."/>
            <person name="Iwabuchi A."/>
            <person name="Kamiya K."/>
            <person name="Karasawa W."/>
            <person name="Kurita K."/>
            <person name="Katagiri S."/>
            <person name="Kikuta A."/>
            <person name="Kobayashi H."/>
            <person name="Kobayashi N."/>
            <person name="Machita K."/>
            <person name="Maehara T."/>
            <person name="Masukawa M."/>
            <person name="Mizubayashi T."/>
            <person name="Mukai Y."/>
            <person name="Nagasaki H."/>
            <person name="Nagata Y."/>
            <person name="Naito S."/>
            <person name="Nakashima M."/>
            <person name="Nakama Y."/>
            <person name="Nakamichi Y."/>
            <person name="Nakamura M."/>
            <person name="Meguro A."/>
            <person name="Negishi M."/>
            <person name="Ohta I."/>
            <person name="Ohta T."/>
            <person name="Okamoto M."/>
            <person name="Ono N."/>
            <person name="Saji S."/>
            <person name="Sakaguchi M."/>
            <person name="Sakai K."/>
            <person name="Shibata M."/>
            <person name="Shimokawa T."/>
            <person name="Song J."/>
            <person name="Takazaki Y."/>
            <person name="Terasawa K."/>
            <person name="Tsugane M."/>
            <person name="Tsuji K."/>
            <person name="Ueda S."/>
            <person name="Waki K."/>
            <person name="Yamagata H."/>
            <person name="Yamamoto M."/>
            <person name="Yamamoto S."/>
            <person name="Yamane H."/>
            <person name="Yoshiki S."/>
            <person name="Yoshihara R."/>
            <person name="Yukawa K."/>
            <person name="Zhong H."/>
            <person name="Yano M."/>
            <person name="Yuan Q."/>
            <person name="Ouyang S."/>
            <person name="Liu J."/>
            <person name="Jones K.M."/>
            <person name="Gansberger K."/>
            <person name="Moffat K."/>
            <person name="Hill J."/>
            <person name="Bera J."/>
            <person name="Fadrosh D."/>
            <person name="Jin S."/>
            <person name="Johri S."/>
            <person name="Kim M."/>
            <person name="Overton L."/>
            <person name="Reardon M."/>
            <person name="Tsitrin T."/>
            <person name="Vuong H."/>
            <person name="Weaver B."/>
            <person name="Ciecko A."/>
            <person name="Tallon L."/>
            <person name="Jackson J."/>
            <person name="Pai G."/>
            <person name="Aken S.V."/>
            <person name="Utterback T."/>
            <person name="Reidmuller S."/>
            <person name="Feldblyum T."/>
            <person name="Hsiao J."/>
            <person name="Zismann V."/>
            <person name="Iobst S."/>
            <person name="de Vazeille A.R."/>
            <person name="Buell C.R."/>
            <person name="Ying K."/>
            <person name="Li Y."/>
            <person name="Lu T."/>
            <person name="Huang Y."/>
            <person name="Zhao Q."/>
            <person name="Feng Q."/>
            <person name="Zhang L."/>
            <person name="Zhu J."/>
            <person name="Weng Q."/>
            <person name="Mu J."/>
            <person name="Lu Y."/>
            <person name="Fan D."/>
            <person name="Liu Y."/>
            <person name="Guan J."/>
            <person name="Zhang Y."/>
            <person name="Yu S."/>
            <person name="Liu X."/>
            <person name="Zhang Y."/>
            <person name="Hong G."/>
            <person name="Han B."/>
            <person name="Choisne N."/>
            <person name="Demange N."/>
            <person name="Orjeda G."/>
            <person name="Samain S."/>
            <person name="Cattolico L."/>
            <person name="Pelletier E."/>
            <person name="Couloux A."/>
            <person name="Segurens B."/>
            <person name="Wincker P."/>
            <person name="D'Hont A."/>
            <person name="Scarpelli C."/>
            <person name="Weissenbach J."/>
            <person name="Salanoubat M."/>
            <person name="Quetier F."/>
            <person name="Yu Y."/>
            <person name="Kim H.R."/>
            <person name="Rambo T."/>
            <person name="Currie J."/>
            <person name="Collura K."/>
            <person name="Luo M."/>
            <person name="Yang T."/>
            <person name="Ammiraju J.S.S."/>
            <person name="Engler F."/>
            <person name="Soderlund C."/>
            <person name="Wing R.A."/>
            <person name="Palmer L.E."/>
            <person name="de la Bastide M."/>
            <person name="Spiegel L."/>
            <person name="Nascimento L."/>
            <person name="Zutavern T."/>
            <person name="O'Shaughnessy A."/>
            <person name="Dike S."/>
            <person name="Dedhia N."/>
            <person name="Preston R."/>
            <person name="Balija V."/>
            <person name="McCombie W.R."/>
            <person name="Chow T."/>
            <person name="Chen H."/>
            <person name="Chung M."/>
            <person name="Chen C."/>
            <person name="Shaw J."/>
            <person name="Wu H."/>
            <person name="Hsiao K."/>
            <person name="Chao Y."/>
            <person name="Chu M."/>
            <person name="Cheng C."/>
            <person name="Hour A."/>
            <person name="Lee P."/>
            <person name="Lin S."/>
            <person name="Lin Y."/>
            <person name="Liou J."/>
            <person name="Liu S."/>
            <person name="Hsing Y."/>
            <person name="Raghuvanshi S."/>
            <person name="Mohanty A."/>
            <person name="Bharti A.K."/>
            <person name="Gaur A."/>
            <person name="Gupta V."/>
            <person name="Kumar D."/>
            <person name="Ravi V."/>
            <person name="Vij S."/>
            <person name="Kapur A."/>
            <person name="Khurana P."/>
            <person name="Khurana P."/>
            <person name="Khurana J.P."/>
            <person name="Tyagi A.K."/>
            <person name="Gaikwad K."/>
            <person name="Singh A."/>
            <person name="Dalal V."/>
            <person name="Srivastava S."/>
            <person name="Dixit A."/>
            <person name="Pal A.K."/>
            <person name="Ghazi I.A."/>
            <person name="Yadav M."/>
            <person name="Pandit A."/>
            <person name="Bhargava A."/>
            <person name="Sureshbabu K."/>
            <person name="Batra K."/>
            <person name="Sharma T.R."/>
            <person name="Mohapatra T."/>
            <person name="Singh N.K."/>
            <person name="Messing J."/>
            <person name="Nelson A.B."/>
            <person name="Fuks G."/>
            <person name="Kavchok S."/>
            <person name="Keizer G."/>
            <person name="Linton E."/>
            <person name="Llaca V."/>
            <person name="Song R."/>
            <person name="Tanyolac B."/>
            <person name="Young S."/>
            <person name="Ho-Il K."/>
            <person name="Hahn J.H."/>
            <person name="Sangsakoo G."/>
            <person name="Vanavichit A."/>
            <person name="de Mattos Luiz.A.T."/>
            <person name="Zimmer P.D."/>
            <person name="Malone G."/>
            <person name="Dellagostin O."/>
            <person name="de Oliveira A.C."/>
            <person name="Bevan M."/>
            <person name="Bancroft I."/>
            <person name="Minx P."/>
            <person name="Cordum H."/>
            <person name="Wilson R."/>
            <person name="Cheng Z."/>
            <person name="Jin W."/>
            <person name="Jiang J."/>
            <person name="Leong S.A."/>
            <person name="Iwama H."/>
            <person name="Gojobori T."/>
            <person name="Itoh T."/>
            <person name="Niimura Y."/>
            <person name="Fujii Y."/>
            <person name="Habara T."/>
            <person name="Sakai H."/>
            <person name="Sato Y."/>
            <person name="Wilson G."/>
            <person name="Kumar K."/>
            <person name="McCouch S."/>
            <person name="Juretic N."/>
            <person name="Hoen D."/>
            <person name="Wright S."/>
            <person name="Bruskiewich R."/>
            <person name="Bureau T."/>
            <person name="Miyao A."/>
            <person name="Hirochika H."/>
            <person name="Nishikawa T."/>
            <person name="Kadowaki K."/>
            <person name="Sugiura M."/>
            <person name="Burr B."/>
            <person name="Sasaki T."/>
        </authorList>
    </citation>
    <scope>NUCLEOTIDE SEQUENCE [LARGE SCALE GENOMIC DNA]</scope>
    <source>
        <strain evidence="3">cv. Nipponbare</strain>
    </source>
</reference>
<protein>
    <submittedName>
        <fullName evidence="2">Os07g0227625 protein</fullName>
    </submittedName>
</protein>
<name>A0A0P0X418_ORYSJ</name>
<reference evidence="2 3" key="2">
    <citation type="journal article" date="2013" name="Plant Cell Physiol.">
        <title>Rice Annotation Project Database (RAP-DB): an integrative and interactive database for rice genomics.</title>
        <authorList>
            <person name="Sakai H."/>
            <person name="Lee S.S."/>
            <person name="Tanaka T."/>
            <person name="Numa H."/>
            <person name="Kim J."/>
            <person name="Kawahara Y."/>
            <person name="Wakimoto H."/>
            <person name="Yang C.C."/>
            <person name="Iwamoto M."/>
            <person name="Abe T."/>
            <person name="Yamada Y."/>
            <person name="Muto A."/>
            <person name="Inokuchi H."/>
            <person name="Ikemura T."/>
            <person name="Matsumoto T."/>
            <person name="Sasaki T."/>
            <person name="Itoh T."/>
        </authorList>
    </citation>
    <scope>NUCLEOTIDE SEQUENCE [LARGE SCALE GENOMIC DNA]</scope>
    <source>
        <strain evidence="3">cv. Nipponbare</strain>
    </source>
</reference>
<accession>A0A0P0X418</accession>
<keyword evidence="3" id="KW-1185">Reference proteome</keyword>
<feature type="region of interest" description="Disordered" evidence="1">
    <location>
        <begin position="40"/>
        <end position="70"/>
    </location>
</feature>
<dbReference type="Proteomes" id="UP000059680">
    <property type="component" value="Chromosome 7"/>
</dbReference>
<gene>
    <name evidence="2" type="ordered locus">Os07g0227625</name>
    <name evidence="2" type="ORF">OSNPB_070227625</name>
</gene>
<dbReference type="AlphaFoldDB" id="A0A0P0X418"/>
<dbReference type="EMBL" id="AP014963">
    <property type="protein sequence ID" value="BAT00687.1"/>
    <property type="molecule type" value="Genomic_DNA"/>
</dbReference>
<proteinExistence type="predicted"/>
<feature type="compositionally biased region" description="Low complexity" evidence="1">
    <location>
        <begin position="44"/>
        <end position="53"/>
    </location>
</feature>
<sequence length="70" mass="7617">MTRVPLVVGMGIRNIRRKLGNSNGVKERLSCECSLHDLGSPMKTTTTKLAGTTDEMGESEGGRRRLLGRS</sequence>
<reference evidence="2 3" key="3">
    <citation type="journal article" date="2013" name="Rice">
        <title>Improvement of the Oryza sativa Nipponbare reference genome using next generation sequence and optical map data.</title>
        <authorList>
            <person name="Kawahara Y."/>
            <person name="de la Bastide M."/>
            <person name="Hamilton J.P."/>
            <person name="Kanamori H."/>
            <person name="McCombie W.R."/>
            <person name="Ouyang S."/>
            <person name="Schwartz D.C."/>
            <person name="Tanaka T."/>
            <person name="Wu J."/>
            <person name="Zhou S."/>
            <person name="Childs K.L."/>
            <person name="Davidson R.M."/>
            <person name="Lin H."/>
            <person name="Quesada-Ocampo L."/>
            <person name="Vaillancourt B."/>
            <person name="Sakai H."/>
            <person name="Lee S.S."/>
            <person name="Kim J."/>
            <person name="Numa H."/>
            <person name="Itoh T."/>
            <person name="Buell C.R."/>
            <person name="Matsumoto T."/>
        </authorList>
    </citation>
    <scope>NUCLEOTIDE SEQUENCE [LARGE SCALE GENOMIC DNA]</scope>
    <source>
        <strain evidence="3">cv. Nipponbare</strain>
    </source>
</reference>
<evidence type="ECO:0000256" key="1">
    <source>
        <dbReference type="SAM" id="MobiDB-lite"/>
    </source>
</evidence>
<dbReference type="InParanoid" id="A0A0P0X418"/>
<dbReference type="PaxDb" id="39947-A0A0P0X418"/>